<gene>
    <name evidence="2" type="ORF">ACKI18_46820</name>
</gene>
<reference evidence="2 3" key="1">
    <citation type="submission" date="2024-12" db="EMBL/GenBank/DDBJ databases">
        <title>Forecasting of Potato common scab and diversities of Pathogenic streptomyces spp. in china.</title>
        <authorList>
            <person name="Handique U."/>
            <person name="Wu J."/>
        </authorList>
    </citation>
    <scope>NUCLEOTIDE SEQUENCE [LARGE SCALE GENOMIC DNA]</scope>
    <source>
        <strain evidence="2 3">ZRIMU1530</strain>
    </source>
</reference>
<feature type="region of interest" description="Disordered" evidence="1">
    <location>
        <begin position="82"/>
        <end position="101"/>
    </location>
</feature>
<evidence type="ECO:0000256" key="1">
    <source>
        <dbReference type="SAM" id="MobiDB-lite"/>
    </source>
</evidence>
<dbReference type="InterPro" id="IPR039421">
    <property type="entry name" value="Type_1_exporter"/>
</dbReference>
<comment type="caution">
    <text evidence="2">The sequence shown here is derived from an EMBL/GenBank/DDBJ whole genome shotgun (WGS) entry which is preliminary data.</text>
</comment>
<proteinExistence type="predicted"/>
<name>A0ABW9I734_9ACTN</name>
<keyword evidence="2" id="KW-0547">Nucleotide-binding</keyword>
<feature type="non-terminal residue" evidence="2">
    <location>
        <position position="1"/>
    </location>
</feature>
<organism evidence="2 3">
    <name type="scientific">Streptomyces niveiscabiei</name>
    <dbReference type="NCBI Taxonomy" id="164115"/>
    <lineage>
        <taxon>Bacteria</taxon>
        <taxon>Bacillati</taxon>
        <taxon>Actinomycetota</taxon>
        <taxon>Actinomycetes</taxon>
        <taxon>Kitasatosporales</taxon>
        <taxon>Streptomycetaceae</taxon>
        <taxon>Streptomyces</taxon>
    </lineage>
</organism>
<dbReference type="InterPro" id="IPR027417">
    <property type="entry name" value="P-loop_NTPase"/>
</dbReference>
<keyword evidence="2" id="KW-0067">ATP-binding</keyword>
<keyword evidence="3" id="KW-1185">Reference proteome</keyword>
<dbReference type="Proteomes" id="UP001631957">
    <property type="component" value="Unassembled WGS sequence"/>
</dbReference>
<evidence type="ECO:0000313" key="3">
    <source>
        <dbReference type="Proteomes" id="UP001631957"/>
    </source>
</evidence>
<dbReference type="PANTHER" id="PTHR43394">
    <property type="entry name" value="ATP-DEPENDENT PERMEASE MDL1, MITOCHONDRIAL"/>
    <property type="match status" value="1"/>
</dbReference>
<evidence type="ECO:0000313" key="2">
    <source>
        <dbReference type="EMBL" id="MFM9616169.1"/>
    </source>
</evidence>
<dbReference type="SUPFAM" id="SSF52540">
    <property type="entry name" value="P-loop containing nucleoside triphosphate hydrolases"/>
    <property type="match status" value="1"/>
</dbReference>
<protein>
    <submittedName>
        <fullName evidence="2">ABC transporter ATP-binding protein</fullName>
    </submittedName>
</protein>
<dbReference type="EMBL" id="JBJVNI010000078">
    <property type="protein sequence ID" value="MFM9616169.1"/>
    <property type="molecule type" value="Genomic_DNA"/>
</dbReference>
<dbReference type="Gene3D" id="3.40.50.300">
    <property type="entry name" value="P-loop containing nucleotide triphosphate hydrolases"/>
    <property type="match status" value="1"/>
</dbReference>
<accession>A0ABW9I734</accession>
<dbReference type="GO" id="GO:0005524">
    <property type="term" value="F:ATP binding"/>
    <property type="evidence" value="ECO:0007669"/>
    <property type="project" value="UniProtKB-KW"/>
</dbReference>
<dbReference type="PANTHER" id="PTHR43394:SF1">
    <property type="entry name" value="ATP-BINDING CASSETTE SUB-FAMILY B MEMBER 10, MITOCHONDRIAL"/>
    <property type="match status" value="1"/>
</dbReference>
<sequence>DEATAFADPENEALIQDAIAALARQRTLIVIAHRLHTIAHADLIAVLDSGRVAEQGSHAELLASDGLYAAMWRAQEEVRRHRHASGQVAAPVRQTREESLA</sequence>